<dbReference type="InterPro" id="IPR050438">
    <property type="entry name" value="LMW_PTPase"/>
</dbReference>
<evidence type="ECO:0000256" key="4">
    <source>
        <dbReference type="ARBA" id="ARBA00022912"/>
    </source>
</evidence>
<dbReference type="PANTHER" id="PTHR11717">
    <property type="entry name" value="LOW MOLECULAR WEIGHT PROTEIN TYROSINE PHOSPHATASE"/>
    <property type="match status" value="1"/>
</dbReference>
<evidence type="ECO:0000256" key="3">
    <source>
        <dbReference type="ARBA" id="ARBA00022801"/>
    </source>
</evidence>
<dbReference type="InterPro" id="IPR036196">
    <property type="entry name" value="Ptyr_pPase_sf"/>
</dbReference>
<dbReference type="CDD" id="cd16343">
    <property type="entry name" value="LMWPTP"/>
    <property type="match status" value="1"/>
</dbReference>
<protein>
    <recommendedName>
        <fullName evidence="2">protein-tyrosine-phosphatase</fullName>
        <ecNumber evidence="2">3.1.3.48</ecNumber>
    </recommendedName>
</protein>
<dbReference type="PRINTS" id="PR00719">
    <property type="entry name" value="LMWPTPASE"/>
</dbReference>
<feature type="domain" description="Phosphotyrosine protein phosphatase I" evidence="6">
    <location>
        <begin position="2"/>
        <end position="148"/>
    </location>
</feature>
<dbReference type="EC" id="3.1.3.48" evidence="2"/>
<dbReference type="OrthoDB" id="9784339at2"/>
<dbReference type="AlphaFoldDB" id="A0A399F7S5"/>
<dbReference type="RefSeq" id="WP_119357395.1">
    <property type="nucleotide sequence ID" value="NZ_BJXM01000005.1"/>
</dbReference>
<proteinExistence type="inferred from homology"/>
<evidence type="ECO:0000256" key="1">
    <source>
        <dbReference type="ARBA" id="ARBA00011063"/>
    </source>
</evidence>
<dbReference type="PANTHER" id="PTHR11717:SF7">
    <property type="entry name" value="LOW MOLECULAR WEIGHT PHOSPHOTYROSINE PROTEIN PHOSPHATASE"/>
    <property type="match status" value="1"/>
</dbReference>
<feature type="active site" evidence="5">
    <location>
        <position position="14"/>
    </location>
</feature>
<keyword evidence="8" id="KW-1185">Reference proteome</keyword>
<feature type="active site" description="Nucleophile" evidence="5">
    <location>
        <position position="8"/>
    </location>
</feature>
<evidence type="ECO:0000256" key="5">
    <source>
        <dbReference type="PIRSR" id="PIRSR617867-1"/>
    </source>
</evidence>
<dbReference type="SMART" id="SM00226">
    <property type="entry name" value="LMWPc"/>
    <property type="match status" value="1"/>
</dbReference>
<dbReference type="InterPro" id="IPR017867">
    <property type="entry name" value="Tyr_phospatase_low_mol_wt"/>
</dbReference>
<comment type="similarity">
    <text evidence="1">Belongs to the low molecular weight phosphotyrosine protein phosphatase family.</text>
</comment>
<name>A0A399F7S5_9DEIN</name>
<keyword evidence="4" id="KW-0904">Protein phosphatase</keyword>
<organism evidence="7 8">
    <name type="scientific">Meiothermus granaticius NBRC 107808</name>
    <dbReference type="NCBI Taxonomy" id="1227551"/>
    <lineage>
        <taxon>Bacteria</taxon>
        <taxon>Thermotogati</taxon>
        <taxon>Deinococcota</taxon>
        <taxon>Deinococci</taxon>
        <taxon>Thermales</taxon>
        <taxon>Thermaceae</taxon>
        <taxon>Meiothermus</taxon>
    </lineage>
</organism>
<evidence type="ECO:0000256" key="2">
    <source>
        <dbReference type="ARBA" id="ARBA00013064"/>
    </source>
</evidence>
<dbReference type="Pfam" id="PF01451">
    <property type="entry name" value="LMWPc"/>
    <property type="match status" value="1"/>
</dbReference>
<reference evidence="7 8" key="1">
    <citation type="submission" date="2018-08" db="EMBL/GenBank/DDBJ databases">
        <title>Meiothermus granaticius genome AF-68 sequencing project.</title>
        <authorList>
            <person name="Da Costa M.S."/>
            <person name="Albuquerque L."/>
            <person name="Raposo P."/>
            <person name="Froufe H.J.C."/>
            <person name="Barroso C.S."/>
            <person name="Egas C."/>
        </authorList>
    </citation>
    <scope>NUCLEOTIDE SEQUENCE [LARGE SCALE GENOMIC DNA]</scope>
    <source>
        <strain evidence="7 8">AF-68</strain>
    </source>
</reference>
<dbReference type="InterPro" id="IPR023485">
    <property type="entry name" value="Ptyr_pPase"/>
</dbReference>
<dbReference type="EMBL" id="QWLB01000024">
    <property type="protein sequence ID" value="RIH92133.1"/>
    <property type="molecule type" value="Genomic_DNA"/>
</dbReference>
<dbReference type="Gene3D" id="3.40.50.2300">
    <property type="match status" value="1"/>
</dbReference>
<comment type="caution">
    <text evidence="7">The sequence shown here is derived from an EMBL/GenBank/DDBJ whole genome shotgun (WGS) entry which is preliminary data.</text>
</comment>
<accession>A0A399F7S5</accession>
<evidence type="ECO:0000313" key="7">
    <source>
        <dbReference type="EMBL" id="RIH92133.1"/>
    </source>
</evidence>
<dbReference type="GO" id="GO:0004725">
    <property type="term" value="F:protein tyrosine phosphatase activity"/>
    <property type="evidence" value="ECO:0007669"/>
    <property type="project" value="UniProtKB-EC"/>
</dbReference>
<dbReference type="Proteomes" id="UP000266178">
    <property type="component" value="Unassembled WGS sequence"/>
</dbReference>
<evidence type="ECO:0000259" key="6">
    <source>
        <dbReference type="SMART" id="SM00226"/>
    </source>
</evidence>
<gene>
    <name evidence="7" type="primary">yfkJ</name>
    <name evidence="7" type="ORF">Mgrana_01912</name>
</gene>
<sequence length="161" mass="18355">MTRILFVCAGNICRSPMAEGIFRRMLREHGLERAFEVDSCGTGGWHAGESADPRTRQVLARNDADFLHVARQIRVEDFTHFDHIWTMERTNLRDLERAFPAHSGKARLLLEALGFGFLEIPDPYYGDMADFEAVYATLEQALETFFQKQAEENGQGREANS</sequence>
<keyword evidence="3 7" id="KW-0378">Hydrolase</keyword>
<feature type="active site" description="Proton donor" evidence="5">
    <location>
        <position position="122"/>
    </location>
</feature>
<evidence type="ECO:0000313" key="8">
    <source>
        <dbReference type="Proteomes" id="UP000266178"/>
    </source>
</evidence>
<dbReference type="SUPFAM" id="SSF52788">
    <property type="entry name" value="Phosphotyrosine protein phosphatases I"/>
    <property type="match status" value="1"/>
</dbReference>